<dbReference type="EMBL" id="EQ999984">
    <property type="protein sequence ID" value="OAT02942.1"/>
    <property type="molecule type" value="Genomic_DNA"/>
</dbReference>
<evidence type="ECO:0000313" key="2">
    <source>
        <dbReference type="EMBL" id="OAT02942.1"/>
    </source>
</evidence>
<sequence>MHHIPLQVVPILKIKPPSNYPMGELNISHEAYTRGWASSTRPFKASISPTGKHPSTLREHMSQELALLSSRPPKVPATKTRPSAATAQAPQRLALSAAATTSRTRASTNGAEQANYFLAHGGGWSDDGITLPGMLDIETNPNGNQCYGLSASSGSRILSARASARRAGIR</sequence>
<dbReference type="SUPFAM" id="SSF51445">
    <property type="entry name" value="(Trans)glycosidases"/>
    <property type="match status" value="1"/>
</dbReference>
<reference evidence="3" key="1">
    <citation type="journal article" date="2015" name="PLoS Genet.">
        <title>The dynamic genome and transcriptome of the human fungal pathogen Blastomyces and close relative Emmonsia.</title>
        <authorList>
            <person name="Munoz J.F."/>
            <person name="Gauthier G.M."/>
            <person name="Desjardins C.A."/>
            <person name="Gallo J.E."/>
            <person name="Holder J."/>
            <person name="Sullivan T.D."/>
            <person name="Marty A.J."/>
            <person name="Carmen J.C."/>
            <person name="Chen Z."/>
            <person name="Ding L."/>
            <person name="Gujja S."/>
            <person name="Magrini V."/>
            <person name="Misas E."/>
            <person name="Mitreva M."/>
            <person name="Priest M."/>
            <person name="Saif S."/>
            <person name="Whiston E.A."/>
            <person name="Young S."/>
            <person name="Zeng Q."/>
            <person name="Goldman W.E."/>
            <person name="Mardis E.R."/>
            <person name="Taylor J.W."/>
            <person name="McEwen J.G."/>
            <person name="Clay O.K."/>
            <person name="Klein B.S."/>
            <person name="Cuomo C.A."/>
        </authorList>
    </citation>
    <scope>NUCLEOTIDE SEQUENCE [LARGE SCALE GENOMIC DNA]</scope>
    <source>
        <strain evidence="3">ER-3 / ATCC MYA-2586</strain>
    </source>
</reference>
<dbReference type="Proteomes" id="UP000002039">
    <property type="component" value="Unassembled WGS sequence"/>
</dbReference>
<keyword evidence="3" id="KW-1185">Reference proteome</keyword>
<accession>A0ABX2W0N0</accession>
<organism evidence="2 3">
    <name type="scientific">Ajellomyces dermatitidis (strain ER-3 / ATCC MYA-2586)</name>
    <name type="common">Blastomyces dermatitidis</name>
    <dbReference type="NCBI Taxonomy" id="559297"/>
    <lineage>
        <taxon>Eukaryota</taxon>
        <taxon>Fungi</taxon>
        <taxon>Dikarya</taxon>
        <taxon>Ascomycota</taxon>
        <taxon>Pezizomycotina</taxon>
        <taxon>Eurotiomycetes</taxon>
        <taxon>Eurotiomycetidae</taxon>
        <taxon>Onygenales</taxon>
        <taxon>Ajellomycetaceae</taxon>
        <taxon>Blastomyces</taxon>
    </lineage>
</organism>
<evidence type="ECO:0000313" key="3">
    <source>
        <dbReference type="Proteomes" id="UP000002039"/>
    </source>
</evidence>
<name>A0ABX2W0N0_AJEDR</name>
<dbReference type="InterPro" id="IPR017853">
    <property type="entry name" value="GH"/>
</dbReference>
<dbReference type="Gene3D" id="3.20.20.80">
    <property type="entry name" value="Glycosidases"/>
    <property type="match status" value="1"/>
</dbReference>
<feature type="compositionally biased region" description="Polar residues" evidence="1">
    <location>
        <begin position="80"/>
        <end position="89"/>
    </location>
</feature>
<dbReference type="GeneID" id="69030266"/>
<feature type="region of interest" description="Disordered" evidence="1">
    <location>
        <begin position="71"/>
        <end position="92"/>
    </location>
</feature>
<evidence type="ECO:0000256" key="1">
    <source>
        <dbReference type="SAM" id="MobiDB-lite"/>
    </source>
</evidence>
<dbReference type="RefSeq" id="XP_045282669.1">
    <property type="nucleotide sequence ID" value="XM_045424534.1"/>
</dbReference>
<gene>
    <name evidence="2" type="ORF">BDCG_08748</name>
</gene>
<protein>
    <submittedName>
        <fullName evidence="2">N,O-diacetylmuramidase</fullName>
    </submittedName>
</protein>
<proteinExistence type="predicted"/>